<dbReference type="PANTHER" id="PTHR48006">
    <property type="entry name" value="LEUCINE-RICH REPEAT-CONTAINING PROTEIN DDB_G0281931-RELATED"/>
    <property type="match status" value="1"/>
</dbReference>
<dbReference type="GO" id="GO:0004674">
    <property type="term" value="F:protein serine/threonine kinase activity"/>
    <property type="evidence" value="ECO:0000318"/>
    <property type="project" value="GO_Central"/>
</dbReference>
<dbReference type="PROSITE" id="PS50011">
    <property type="entry name" value="PROTEIN_KINASE_DOM"/>
    <property type="match status" value="1"/>
</dbReference>
<organism evidence="11 12">
    <name type="scientific">Zostera marina</name>
    <name type="common">Eelgrass</name>
    <dbReference type="NCBI Taxonomy" id="29655"/>
    <lineage>
        <taxon>Eukaryota</taxon>
        <taxon>Viridiplantae</taxon>
        <taxon>Streptophyta</taxon>
        <taxon>Embryophyta</taxon>
        <taxon>Tracheophyta</taxon>
        <taxon>Spermatophyta</taxon>
        <taxon>Magnoliopsida</taxon>
        <taxon>Liliopsida</taxon>
        <taxon>Zosteraceae</taxon>
        <taxon>Zostera</taxon>
    </lineage>
</organism>
<comment type="caution">
    <text evidence="11">The sequence shown here is derived from an EMBL/GenBank/DDBJ whole genome shotgun (WGS) entry which is preliminary data.</text>
</comment>
<dbReference type="InterPro" id="IPR021720">
    <property type="entry name" value="Malectin_dom"/>
</dbReference>
<dbReference type="PANTHER" id="PTHR48006:SF60">
    <property type="entry name" value="PROTEIN KINASE DOMAIN-CONTAINING PROTEIN"/>
    <property type="match status" value="1"/>
</dbReference>
<keyword evidence="5 8" id="KW-0547">Nucleotide-binding</keyword>
<dbReference type="SUPFAM" id="SSF56112">
    <property type="entry name" value="Protein kinase-like (PK-like)"/>
    <property type="match status" value="1"/>
</dbReference>
<evidence type="ECO:0000256" key="6">
    <source>
        <dbReference type="ARBA" id="ARBA00022840"/>
    </source>
</evidence>
<keyword evidence="3" id="KW-0808">Transferase</keyword>
<dbReference type="Gene3D" id="1.10.510.10">
    <property type="entry name" value="Transferase(Phosphotransferase) domain 1"/>
    <property type="match status" value="1"/>
</dbReference>
<feature type="domain" description="Protein kinase" evidence="10">
    <location>
        <begin position="294"/>
        <end position="505"/>
    </location>
</feature>
<evidence type="ECO:0000256" key="3">
    <source>
        <dbReference type="ARBA" id="ARBA00022679"/>
    </source>
</evidence>
<keyword evidence="2" id="KW-0597">Phosphoprotein</keyword>
<evidence type="ECO:0000256" key="9">
    <source>
        <dbReference type="SAM" id="Phobius"/>
    </source>
</evidence>
<evidence type="ECO:0000256" key="5">
    <source>
        <dbReference type="ARBA" id="ARBA00022741"/>
    </source>
</evidence>
<keyword evidence="9" id="KW-1133">Transmembrane helix</keyword>
<keyword evidence="9" id="KW-0812">Transmembrane</keyword>
<evidence type="ECO:0000259" key="10">
    <source>
        <dbReference type="PROSITE" id="PS50011"/>
    </source>
</evidence>
<dbReference type="STRING" id="29655.A0A0K9Q0E8"/>
<dbReference type="SMART" id="SM00220">
    <property type="entry name" value="S_TKc"/>
    <property type="match status" value="1"/>
</dbReference>
<evidence type="ECO:0000256" key="8">
    <source>
        <dbReference type="PROSITE-ProRule" id="PRU10141"/>
    </source>
</evidence>
<dbReference type="Gene3D" id="2.60.120.430">
    <property type="entry name" value="Galactose-binding lectin"/>
    <property type="match status" value="1"/>
</dbReference>
<dbReference type="InterPro" id="IPR011009">
    <property type="entry name" value="Kinase-like_dom_sf"/>
</dbReference>
<feature type="transmembrane region" description="Helical" evidence="9">
    <location>
        <begin position="206"/>
        <end position="224"/>
    </location>
</feature>
<dbReference type="InterPro" id="IPR017441">
    <property type="entry name" value="Protein_kinase_ATP_BS"/>
</dbReference>
<dbReference type="Pfam" id="PF07714">
    <property type="entry name" value="PK_Tyr_Ser-Thr"/>
    <property type="match status" value="1"/>
</dbReference>
<keyword evidence="4" id="KW-0732">Signal</keyword>
<evidence type="ECO:0000256" key="4">
    <source>
        <dbReference type="ARBA" id="ARBA00022729"/>
    </source>
</evidence>
<proteinExistence type="predicted"/>
<reference evidence="12" key="1">
    <citation type="journal article" date="2016" name="Nature">
        <title>The genome of the seagrass Zostera marina reveals angiosperm adaptation to the sea.</title>
        <authorList>
            <person name="Olsen J.L."/>
            <person name="Rouze P."/>
            <person name="Verhelst B."/>
            <person name="Lin Y.-C."/>
            <person name="Bayer T."/>
            <person name="Collen J."/>
            <person name="Dattolo E."/>
            <person name="De Paoli E."/>
            <person name="Dittami S."/>
            <person name="Maumus F."/>
            <person name="Michel G."/>
            <person name="Kersting A."/>
            <person name="Lauritano C."/>
            <person name="Lohaus R."/>
            <person name="Toepel M."/>
            <person name="Tonon T."/>
            <person name="Vanneste K."/>
            <person name="Amirebrahimi M."/>
            <person name="Brakel J."/>
            <person name="Bostroem C."/>
            <person name="Chovatia M."/>
            <person name="Grimwood J."/>
            <person name="Jenkins J.W."/>
            <person name="Jueterbock A."/>
            <person name="Mraz A."/>
            <person name="Stam W.T."/>
            <person name="Tice H."/>
            <person name="Bornberg-Bauer E."/>
            <person name="Green P.J."/>
            <person name="Pearson G.A."/>
            <person name="Procaccini G."/>
            <person name="Duarte C.M."/>
            <person name="Schmutz J."/>
            <person name="Reusch T.B.H."/>
            <person name="Van de Peer Y."/>
        </authorList>
    </citation>
    <scope>NUCLEOTIDE SEQUENCE [LARGE SCALE GENOMIC DNA]</scope>
    <source>
        <strain evidence="12">cv. Finnish</strain>
    </source>
</reference>
<dbReference type="Pfam" id="PF11721">
    <property type="entry name" value="Malectin"/>
    <property type="match status" value="1"/>
</dbReference>
<evidence type="ECO:0000313" key="11">
    <source>
        <dbReference type="EMBL" id="KMZ73977.1"/>
    </source>
</evidence>
<dbReference type="EMBL" id="LFYR01000483">
    <property type="protein sequence ID" value="KMZ73977.1"/>
    <property type="molecule type" value="Genomic_DNA"/>
</dbReference>
<keyword evidence="7" id="KW-0325">Glycoprotein</keyword>
<feature type="transmembrane region" description="Helical" evidence="9">
    <location>
        <begin position="236"/>
        <end position="260"/>
    </location>
</feature>
<protein>
    <recommendedName>
        <fullName evidence="1">non-specific serine/threonine protein kinase</fullName>
        <ecNumber evidence="1">2.7.11.1</ecNumber>
    </recommendedName>
</protein>
<dbReference type="OMA" id="NERSETH"/>
<dbReference type="InterPro" id="IPR001245">
    <property type="entry name" value="Ser-Thr/Tyr_kinase_cat_dom"/>
</dbReference>
<evidence type="ECO:0000256" key="1">
    <source>
        <dbReference type="ARBA" id="ARBA00012513"/>
    </source>
</evidence>
<dbReference type="Gene3D" id="3.30.200.20">
    <property type="entry name" value="Phosphorylase Kinase, domain 1"/>
    <property type="match status" value="1"/>
</dbReference>
<dbReference type="InterPro" id="IPR051824">
    <property type="entry name" value="LRR_Rcpt-Like_S/T_Kinase"/>
</dbReference>
<dbReference type="AlphaFoldDB" id="A0A0K9Q0E8"/>
<gene>
    <name evidence="11" type="ORF">ZOSMA_138G00140</name>
</gene>
<dbReference type="Proteomes" id="UP000036987">
    <property type="component" value="Unassembled WGS sequence"/>
</dbReference>
<feature type="binding site" evidence="8">
    <location>
        <position position="322"/>
    </location>
    <ligand>
        <name>ATP</name>
        <dbReference type="ChEBI" id="CHEBI:30616"/>
    </ligand>
</feature>
<dbReference type="FunFam" id="3.30.200.20:FF:000217">
    <property type="entry name" value="probable LRR receptor-like serine/threonine-protein kinase At1g53430"/>
    <property type="match status" value="1"/>
</dbReference>
<dbReference type="OrthoDB" id="4062651at2759"/>
<dbReference type="PROSITE" id="PS00107">
    <property type="entry name" value="PROTEIN_KINASE_ATP"/>
    <property type="match status" value="1"/>
</dbReference>
<evidence type="ECO:0000256" key="7">
    <source>
        <dbReference type="ARBA" id="ARBA00023180"/>
    </source>
</evidence>
<keyword evidence="11" id="KW-0418">Kinase</keyword>
<keyword evidence="12" id="KW-1185">Reference proteome</keyword>
<name>A0A0K9Q0E8_ZOSMR</name>
<sequence>MLSGSIPDWILDISYNSFNGSANNTTILANHQMNLVASYSPSVKNLTPSCLSKNLTCTEKAMSYELYINCGGQNVTVDGKVYQSDKAAISNTTSFYSYGKWAISSTGYFVGDSNAQYIAEINESLLLNTINSQLYKSARLNPLSLRYYALCMQSGNYTVNLHFAEIMFSEFGFSSNGRRIFDVSIQGKKVLENFDITKKAGGVRRGVVLSFTTLISAISITPNFTPKKEDSGGGLLNAAVPAILVSTCIFFIIIFVVLFISQKKKHVKSEELKSFESMTDYFSLQQIKTATKNFAPENKIGEGGFGSVYKGTLNDGTLIAVKQLSSKSRQGNREFINKVGMISAFQHPNLVKLFGCCVEGNQLLVIYEYMENNSLARALFGPEEVNLSLDWPTRSKICMDIARGTDIKVTNVLLDSDLNAKISDFGLAKLDEGEDTHISTRIAGTIGYMAPEYAMRGYLTDKADVYSFGIVVLELVSGKSNTNFRPKEDSVFFFFLQIFKVFVKK</sequence>
<accession>A0A0K9Q0E8</accession>
<keyword evidence="9" id="KW-0472">Membrane</keyword>
<evidence type="ECO:0000313" key="12">
    <source>
        <dbReference type="Proteomes" id="UP000036987"/>
    </source>
</evidence>
<evidence type="ECO:0000256" key="2">
    <source>
        <dbReference type="ARBA" id="ARBA00022553"/>
    </source>
</evidence>
<dbReference type="GO" id="GO:0005524">
    <property type="term" value="F:ATP binding"/>
    <property type="evidence" value="ECO:0007669"/>
    <property type="project" value="UniProtKB-UniRule"/>
</dbReference>
<dbReference type="EC" id="2.7.11.1" evidence="1"/>
<keyword evidence="6 8" id="KW-0067">ATP-binding</keyword>
<dbReference type="InterPro" id="IPR000719">
    <property type="entry name" value="Prot_kinase_dom"/>
</dbReference>